<protein>
    <recommendedName>
        <fullName evidence="3">DUF2490 domain-containing protein</fullName>
    </recommendedName>
</protein>
<evidence type="ECO:0008006" key="3">
    <source>
        <dbReference type="Google" id="ProtNLM"/>
    </source>
</evidence>
<dbReference type="AlphaFoldDB" id="W0RH04"/>
<dbReference type="STRING" id="861299.J421_2083"/>
<dbReference type="InParanoid" id="W0RH04"/>
<gene>
    <name evidence="1" type="ORF">J421_2083</name>
</gene>
<accession>W0RH04</accession>
<reference evidence="1 2" key="1">
    <citation type="journal article" date="2014" name="Genome Announc.">
        <title>Genome Sequence and Methylome of Soil Bacterium Gemmatirosa kalamazoonensis KBS708T, a Member of the Rarely Cultivated Gemmatimonadetes Phylum.</title>
        <authorList>
            <person name="Debruyn J.M."/>
            <person name="Radosevich M."/>
            <person name="Wommack K.E."/>
            <person name="Polson S.W."/>
            <person name="Hauser L.J."/>
            <person name="Fawaz M.N."/>
            <person name="Korlach J."/>
            <person name="Tsai Y.C."/>
        </authorList>
    </citation>
    <scope>NUCLEOTIDE SEQUENCE [LARGE SCALE GENOMIC DNA]</scope>
    <source>
        <strain evidence="1 2">KBS708</strain>
    </source>
</reference>
<evidence type="ECO:0000313" key="2">
    <source>
        <dbReference type="Proteomes" id="UP000019151"/>
    </source>
</evidence>
<dbReference type="KEGG" id="gba:J421_2083"/>
<evidence type="ECO:0000313" key="1">
    <source>
        <dbReference type="EMBL" id="AHG89620.1"/>
    </source>
</evidence>
<organism evidence="1 2">
    <name type="scientific">Gemmatirosa kalamazoonensis</name>
    <dbReference type="NCBI Taxonomy" id="861299"/>
    <lineage>
        <taxon>Bacteria</taxon>
        <taxon>Pseudomonadati</taxon>
        <taxon>Gemmatimonadota</taxon>
        <taxon>Gemmatimonadia</taxon>
        <taxon>Gemmatimonadales</taxon>
        <taxon>Gemmatimonadaceae</taxon>
        <taxon>Gemmatirosa</taxon>
    </lineage>
</organism>
<keyword evidence="2" id="KW-1185">Reference proteome</keyword>
<proteinExistence type="predicted"/>
<dbReference type="Proteomes" id="UP000019151">
    <property type="component" value="Chromosome"/>
</dbReference>
<dbReference type="Pfam" id="PF10677">
    <property type="entry name" value="DUF2490"/>
    <property type="match status" value="1"/>
</dbReference>
<dbReference type="EMBL" id="CP007128">
    <property type="protein sequence ID" value="AHG89620.1"/>
    <property type="molecule type" value="Genomic_DNA"/>
</dbReference>
<dbReference type="HOGENOM" id="CLU_089264_0_0_0"/>
<name>W0RH04_9BACT</name>
<dbReference type="InterPro" id="IPR019619">
    <property type="entry name" value="DUF2490"/>
</dbReference>
<sequence>MALAPLALAPLAHAQTTDRVVRSQANAWLVASADLWATPEWGLQTELMYERSDFGAAPQQIEYRLGVQRMLHGGARLAFGGTYVHNSPYGPFPARVAFDEYRAWEQATVDQRVGVVSLSHRYRLEQRWIERPVLGATGQSIGHDASYTMRARYQLKGTVPITPAARAQSLYASGSEEVFLGLGPHTPLNLLDQNRLTLGLGVRWSPAVRSELGYMNQVILRADGRQVEQNHTLVLTLGFTRAAPRR</sequence>
<dbReference type="eggNOG" id="COG2067">
    <property type="taxonomic scope" value="Bacteria"/>
</dbReference>